<keyword evidence="6 9" id="KW-0472">Membrane</keyword>
<proteinExistence type="inferred from homology"/>
<feature type="transmembrane region" description="Helical" evidence="9">
    <location>
        <begin position="136"/>
        <end position="154"/>
    </location>
</feature>
<evidence type="ECO:0000313" key="11">
    <source>
        <dbReference type="Proteomes" id="UP000887577"/>
    </source>
</evidence>
<keyword evidence="5" id="KW-0297">G-protein coupled receptor</keyword>
<dbReference type="Gene3D" id="1.20.1070.10">
    <property type="entry name" value="Rhodopsin 7-helix transmembrane proteins"/>
    <property type="match status" value="2"/>
</dbReference>
<evidence type="ECO:0000256" key="1">
    <source>
        <dbReference type="ARBA" id="ARBA00004141"/>
    </source>
</evidence>
<keyword evidence="4 9" id="KW-1133">Transmembrane helix</keyword>
<dbReference type="GO" id="GO:0004983">
    <property type="term" value="F:neuropeptide Y receptor activity"/>
    <property type="evidence" value="ECO:0007669"/>
    <property type="project" value="InterPro"/>
</dbReference>
<dbReference type="GO" id="GO:0005886">
    <property type="term" value="C:plasma membrane"/>
    <property type="evidence" value="ECO:0007669"/>
    <property type="project" value="TreeGrafter"/>
</dbReference>
<dbReference type="PROSITE" id="PS50262">
    <property type="entry name" value="G_PROTEIN_RECEP_F1_2"/>
    <property type="match status" value="1"/>
</dbReference>
<dbReference type="GO" id="GO:0042923">
    <property type="term" value="F:neuropeptide binding"/>
    <property type="evidence" value="ECO:0007669"/>
    <property type="project" value="TreeGrafter"/>
</dbReference>
<dbReference type="Proteomes" id="UP000887577">
    <property type="component" value="Unplaced"/>
</dbReference>
<accession>A0A914XZS6</accession>
<dbReference type="InterPro" id="IPR000276">
    <property type="entry name" value="GPCR_Rhodpsn"/>
</dbReference>
<feature type="transmembrane region" description="Helical" evidence="9">
    <location>
        <begin position="44"/>
        <end position="62"/>
    </location>
</feature>
<dbReference type="InterPro" id="IPR000611">
    <property type="entry name" value="NPY_rcpt"/>
</dbReference>
<dbReference type="PANTHER" id="PTHR24235">
    <property type="entry name" value="NEUROPEPTIDE Y RECEPTOR"/>
    <property type="match status" value="1"/>
</dbReference>
<dbReference type="PANTHER" id="PTHR24235:SF27">
    <property type="entry name" value="NEUROPEPTIDE RECEPTOR NPR-1"/>
    <property type="match status" value="1"/>
</dbReference>
<feature type="transmembrane region" description="Helical" evidence="9">
    <location>
        <begin position="82"/>
        <end position="102"/>
    </location>
</feature>
<evidence type="ECO:0000256" key="2">
    <source>
        <dbReference type="ARBA" id="ARBA00010663"/>
    </source>
</evidence>
<comment type="subcellular location">
    <subcellularLocation>
        <location evidence="1">Membrane</location>
        <topology evidence="1">Multi-pass membrane protein</topology>
    </subcellularLocation>
</comment>
<evidence type="ECO:0000256" key="3">
    <source>
        <dbReference type="ARBA" id="ARBA00022692"/>
    </source>
</evidence>
<evidence type="ECO:0000256" key="5">
    <source>
        <dbReference type="ARBA" id="ARBA00023040"/>
    </source>
</evidence>
<evidence type="ECO:0000256" key="7">
    <source>
        <dbReference type="ARBA" id="ARBA00023170"/>
    </source>
</evidence>
<reference evidence="12" key="1">
    <citation type="submission" date="2022-11" db="UniProtKB">
        <authorList>
            <consortium name="WormBaseParasite"/>
        </authorList>
    </citation>
    <scope>IDENTIFICATION</scope>
</reference>
<dbReference type="Pfam" id="PF00001">
    <property type="entry name" value="7tm_1"/>
    <property type="match status" value="2"/>
</dbReference>
<keyword evidence="11" id="KW-1185">Reference proteome</keyword>
<dbReference type="InterPro" id="IPR017452">
    <property type="entry name" value="GPCR_Rhodpsn_7TM"/>
</dbReference>
<dbReference type="PRINTS" id="PR01012">
    <property type="entry name" value="NRPEPTIDEYR"/>
</dbReference>
<sequence length="230" mass="26297">MSPYAYIPFGVWYLLIFVIGLVGNITVIHVTLKNRSLQSVQNIFIMNLAASDIVVCLLSLPITPVTNVFKNWYFGSLLCRLIPWIQGISIFICTFSLGAIAVDRAFVGCFAQNTGQLSYSTRDKEKQRLLNRTRRTTAILACMVIIFGLTWLPHNIVSLLIEYDEAEGHIFYIFGKEELNITYLINLFTHGFAMTNNVSNPLLYAWLNPTFRELLVKTFFKKRAKLAKQR</sequence>
<evidence type="ECO:0000256" key="6">
    <source>
        <dbReference type="ARBA" id="ARBA00023136"/>
    </source>
</evidence>
<keyword evidence="8" id="KW-0807">Transducer</keyword>
<evidence type="ECO:0000313" key="12">
    <source>
        <dbReference type="WBParaSite" id="PSU_v2.g12708.t1"/>
    </source>
</evidence>
<feature type="transmembrane region" description="Helical" evidence="9">
    <location>
        <begin position="12"/>
        <end position="32"/>
    </location>
</feature>
<keyword evidence="7" id="KW-0675">Receptor</keyword>
<dbReference type="GO" id="GO:0043005">
    <property type="term" value="C:neuron projection"/>
    <property type="evidence" value="ECO:0007669"/>
    <property type="project" value="TreeGrafter"/>
</dbReference>
<comment type="similarity">
    <text evidence="2">Belongs to the G-protein coupled receptor 1 family.</text>
</comment>
<dbReference type="SMART" id="SM01381">
    <property type="entry name" value="7TM_GPCR_Srsx"/>
    <property type="match status" value="1"/>
</dbReference>
<evidence type="ECO:0000256" key="4">
    <source>
        <dbReference type="ARBA" id="ARBA00022989"/>
    </source>
</evidence>
<dbReference type="PRINTS" id="PR00237">
    <property type="entry name" value="GPCRRHODOPSN"/>
</dbReference>
<evidence type="ECO:0000256" key="9">
    <source>
        <dbReference type="SAM" id="Phobius"/>
    </source>
</evidence>
<protein>
    <submittedName>
        <fullName evidence="12">G-protein coupled receptors family 1 profile domain-containing protein</fullName>
    </submittedName>
</protein>
<name>A0A914XZS6_9BILA</name>
<evidence type="ECO:0000259" key="10">
    <source>
        <dbReference type="PROSITE" id="PS50262"/>
    </source>
</evidence>
<dbReference type="AlphaFoldDB" id="A0A914XZS6"/>
<keyword evidence="3 9" id="KW-0812">Transmembrane</keyword>
<dbReference type="WBParaSite" id="PSU_v2.g12708.t1">
    <property type="protein sequence ID" value="PSU_v2.g12708.t1"/>
    <property type="gene ID" value="PSU_v2.g12708"/>
</dbReference>
<organism evidence="11 12">
    <name type="scientific">Panagrolaimus superbus</name>
    <dbReference type="NCBI Taxonomy" id="310955"/>
    <lineage>
        <taxon>Eukaryota</taxon>
        <taxon>Metazoa</taxon>
        <taxon>Ecdysozoa</taxon>
        <taxon>Nematoda</taxon>
        <taxon>Chromadorea</taxon>
        <taxon>Rhabditida</taxon>
        <taxon>Tylenchina</taxon>
        <taxon>Panagrolaimomorpha</taxon>
        <taxon>Panagrolaimoidea</taxon>
        <taxon>Panagrolaimidae</taxon>
        <taxon>Panagrolaimus</taxon>
    </lineage>
</organism>
<feature type="domain" description="G-protein coupled receptors family 1 profile" evidence="10">
    <location>
        <begin position="23"/>
        <end position="149"/>
    </location>
</feature>
<dbReference type="SUPFAM" id="SSF81321">
    <property type="entry name" value="Family A G protein-coupled receptor-like"/>
    <property type="match status" value="1"/>
</dbReference>
<evidence type="ECO:0000256" key="8">
    <source>
        <dbReference type="ARBA" id="ARBA00023224"/>
    </source>
</evidence>